<dbReference type="SUPFAM" id="SSF56672">
    <property type="entry name" value="DNA/RNA polymerases"/>
    <property type="match status" value="1"/>
</dbReference>
<evidence type="ECO:0000256" key="7">
    <source>
        <dbReference type="ARBA" id="ARBA00022918"/>
    </source>
</evidence>
<accession>A0A7I4Y632</accession>
<keyword evidence="10" id="KW-1185">Reference proteome</keyword>
<dbReference type="PANTHER" id="PTHR37984">
    <property type="entry name" value="PROTEIN CBG26694"/>
    <property type="match status" value="1"/>
</dbReference>
<dbReference type="GO" id="GO:0003964">
    <property type="term" value="F:RNA-directed DNA polymerase activity"/>
    <property type="evidence" value="ECO:0007669"/>
    <property type="project" value="UniProtKB-KW"/>
</dbReference>
<dbReference type="Gene3D" id="1.10.340.70">
    <property type="match status" value="1"/>
</dbReference>
<evidence type="ECO:0000256" key="8">
    <source>
        <dbReference type="SAM" id="MobiDB-lite"/>
    </source>
</evidence>
<dbReference type="PANTHER" id="PTHR37984:SF5">
    <property type="entry name" value="PROTEIN NYNRIN-LIKE"/>
    <property type="match status" value="1"/>
</dbReference>
<dbReference type="EC" id="2.7.7.49" evidence="1"/>
<dbReference type="InterPro" id="IPR043502">
    <property type="entry name" value="DNA/RNA_pol_sf"/>
</dbReference>
<feature type="domain" description="Reverse transcriptase RNase H-like" evidence="9">
    <location>
        <begin position="199"/>
        <end position="301"/>
    </location>
</feature>
<dbReference type="GO" id="GO:0004519">
    <property type="term" value="F:endonuclease activity"/>
    <property type="evidence" value="ECO:0007669"/>
    <property type="project" value="UniProtKB-KW"/>
</dbReference>
<dbReference type="CDD" id="cd09274">
    <property type="entry name" value="RNase_HI_RT_Ty3"/>
    <property type="match status" value="1"/>
</dbReference>
<keyword evidence="5" id="KW-0255">Endonuclease</keyword>
<evidence type="ECO:0000313" key="11">
    <source>
        <dbReference type="WBParaSite" id="HCON_00049410-00001"/>
    </source>
</evidence>
<dbReference type="InterPro" id="IPR041373">
    <property type="entry name" value="RT_RNaseH"/>
</dbReference>
<keyword evidence="7" id="KW-0695">RNA-directed DNA polymerase</keyword>
<evidence type="ECO:0000256" key="1">
    <source>
        <dbReference type="ARBA" id="ARBA00012493"/>
    </source>
</evidence>
<dbReference type="InterPro" id="IPR050951">
    <property type="entry name" value="Retrovirus_Pol_polyprotein"/>
</dbReference>
<dbReference type="FunFam" id="3.30.70.270:FF:000020">
    <property type="entry name" value="Transposon Tf2-6 polyprotein-like Protein"/>
    <property type="match status" value="1"/>
</dbReference>
<protein>
    <recommendedName>
        <fullName evidence="1">RNA-directed DNA polymerase</fullName>
        <ecNumber evidence="1">2.7.7.49</ecNumber>
    </recommendedName>
</protein>
<dbReference type="Gene3D" id="3.10.20.370">
    <property type="match status" value="1"/>
</dbReference>
<name>A0A7I4Y632_HAECO</name>
<dbReference type="Proteomes" id="UP000025227">
    <property type="component" value="Unplaced"/>
</dbReference>
<proteinExistence type="predicted"/>
<feature type="region of interest" description="Disordered" evidence="8">
    <location>
        <begin position="102"/>
        <end position="124"/>
    </location>
</feature>
<evidence type="ECO:0000256" key="6">
    <source>
        <dbReference type="ARBA" id="ARBA00022801"/>
    </source>
</evidence>
<dbReference type="WBParaSite" id="HCON_00049410-00001">
    <property type="protein sequence ID" value="HCON_00049410-00001"/>
    <property type="gene ID" value="HCON_00049410"/>
</dbReference>
<dbReference type="Pfam" id="PF17917">
    <property type="entry name" value="RT_RNaseH"/>
    <property type="match status" value="1"/>
</dbReference>
<dbReference type="GO" id="GO:0016787">
    <property type="term" value="F:hydrolase activity"/>
    <property type="evidence" value="ECO:0007669"/>
    <property type="project" value="UniProtKB-KW"/>
</dbReference>
<evidence type="ECO:0000256" key="3">
    <source>
        <dbReference type="ARBA" id="ARBA00022695"/>
    </source>
</evidence>
<evidence type="ECO:0000256" key="4">
    <source>
        <dbReference type="ARBA" id="ARBA00022722"/>
    </source>
</evidence>
<keyword evidence="4" id="KW-0540">Nuclease</keyword>
<evidence type="ECO:0000313" key="10">
    <source>
        <dbReference type="Proteomes" id="UP000025227"/>
    </source>
</evidence>
<dbReference type="Gene3D" id="3.30.70.270">
    <property type="match status" value="1"/>
</dbReference>
<sequence>MLDEVEMYELDGKANETPLVATVKSLKKSTMERQSESGIKEAHRGMEMDHSGTDNCIASLLQDQMGPQSGVRSGRNSSSSAIRLEMGSASTSQNKVAFLGHPIDSGGVHMNPGKKAATRENPRPENVKELRTFLGMASYYRKFCLGFSKQAGCLFNLTSAEAKWAWNQEHERALEKVKSMICSAPVLAQPDLEAARRGDRPFVICTDASTTGLGAVLSQEGKDGHLHPIFFASRSLGKAERNYHITDLEAVAVVFALRRFHMFIYGLPTTVITDHQPLTALFQRSNVSARILRWSLEVQRYNLHVKYVKEKANVIADALSRGTVSDLKESLEVENDAVVNSVRLREKTKWRAELERDPIFVDVIECIENNKVNGIMRLPGVRVPINMADFALVDGKLMLYQQDGSLVFVVPKNSRYEIFHEAHGGEFGGHFSAPKLLHMLSNGASLLSRLDRGHLLFLCADGCFEGATLGDIAGVSFPGAVAKEEIGSLWSARLACTIFRRTDLDIGKKIKYHREGHICFDTDSLKIVLKFAYGRCIDWTDFICNSKCIAEHTAIENQHVHWSYNEALQKVREEIEEQSLRDRPKKMGPVLYAAFEGASPMERNGIRGGIVTKVVLNFKRLVEILKNGNLKNHGSLYGPKK</sequence>
<evidence type="ECO:0000256" key="2">
    <source>
        <dbReference type="ARBA" id="ARBA00022679"/>
    </source>
</evidence>
<evidence type="ECO:0000259" key="9">
    <source>
        <dbReference type="Pfam" id="PF17917"/>
    </source>
</evidence>
<keyword evidence="6" id="KW-0378">Hydrolase</keyword>
<dbReference type="AlphaFoldDB" id="A0A7I4Y632"/>
<dbReference type="InterPro" id="IPR043128">
    <property type="entry name" value="Rev_trsase/Diguanyl_cyclase"/>
</dbReference>
<keyword evidence="3" id="KW-0548">Nucleotidyltransferase</keyword>
<reference evidence="11" key="1">
    <citation type="submission" date="2020-12" db="UniProtKB">
        <authorList>
            <consortium name="WormBaseParasite"/>
        </authorList>
    </citation>
    <scope>IDENTIFICATION</scope>
    <source>
        <strain evidence="11">MHco3</strain>
    </source>
</reference>
<dbReference type="FunFam" id="3.10.20.370:FF:000001">
    <property type="entry name" value="Retrovirus-related Pol polyprotein from transposon 17.6-like protein"/>
    <property type="match status" value="1"/>
</dbReference>
<organism evidence="10 11">
    <name type="scientific">Haemonchus contortus</name>
    <name type="common">Barber pole worm</name>
    <dbReference type="NCBI Taxonomy" id="6289"/>
    <lineage>
        <taxon>Eukaryota</taxon>
        <taxon>Metazoa</taxon>
        <taxon>Ecdysozoa</taxon>
        <taxon>Nematoda</taxon>
        <taxon>Chromadorea</taxon>
        <taxon>Rhabditida</taxon>
        <taxon>Rhabditina</taxon>
        <taxon>Rhabditomorpha</taxon>
        <taxon>Strongyloidea</taxon>
        <taxon>Trichostrongylidae</taxon>
        <taxon>Haemonchus</taxon>
    </lineage>
</organism>
<evidence type="ECO:0000256" key="5">
    <source>
        <dbReference type="ARBA" id="ARBA00022759"/>
    </source>
</evidence>
<keyword evidence="2" id="KW-0808">Transferase</keyword>
<dbReference type="OrthoDB" id="417598at2759"/>